<feature type="compositionally biased region" description="Polar residues" evidence="1">
    <location>
        <begin position="878"/>
        <end position="889"/>
    </location>
</feature>
<feature type="compositionally biased region" description="Basic and acidic residues" evidence="1">
    <location>
        <begin position="515"/>
        <end position="530"/>
    </location>
</feature>
<dbReference type="STRING" id="268505.A0A2A9PL49"/>
<reference evidence="2 3" key="2">
    <citation type="journal article" date="2017" name="Sci. Rep.">
        <title>Ant-infecting Ophiocordyceps genomes reveal a high diversity of potential behavioral manipulation genes and a possible major role for enterotoxins.</title>
        <authorList>
            <person name="de Bekker C."/>
            <person name="Ohm R.A."/>
            <person name="Evans H.C."/>
            <person name="Brachmann A."/>
            <person name="Hughes D.P."/>
        </authorList>
    </citation>
    <scope>NUCLEOTIDE SEQUENCE [LARGE SCALE GENOMIC DNA]</scope>
    <source>
        <strain evidence="2 3">SC16a</strain>
    </source>
</reference>
<feature type="region of interest" description="Disordered" evidence="1">
    <location>
        <begin position="48"/>
        <end position="87"/>
    </location>
</feature>
<evidence type="ECO:0000256" key="1">
    <source>
        <dbReference type="SAM" id="MobiDB-lite"/>
    </source>
</evidence>
<feature type="compositionally biased region" description="Basic residues" evidence="1">
    <location>
        <begin position="469"/>
        <end position="479"/>
    </location>
</feature>
<sequence>MAVAATASTPAPDKLQQLSTATAAGRTAYKQPPSYSATDGAAIVAANQGWARSKSTEPPKPDRASTASAAAVLAKDHQMPSQWHPSAHPHGYLAASMAYDSAGAALTKQPAGLSPAAQKRQTWSHSAATQALEAGRSGSLGASRARPSTRPMTMRMSAPPTMSKRYLHHGIDHSSAALGAANAHRNSLLPKQPASYMPKPSDEHGCVIPYTTMDRSMFTSAPPVQPVLDARARQEKLQQSALEMAKLMFDRQKQMTDEARAAQDEPVQPNPYINLQYAAQRQAQERLSQLHDDSLQNLEYRDYYYGHLLPPAKKKKKSRSKSKSKRRSSSTGRVRDAVPPVPGQGPIFTTRMSQVDMEQRERDREALLAAAQRNVKERLRGMEGKKSRKDKGKLPSANMTQWELQAQQALQAQHQEESERRDLVDLGGGKFMTPDEINAIASRRVQPVLDDIDAKATAERERKAQAKEKRGKSKKRKSRKLDATTDAADVANERLQEGDEATAENAEDEGEHADDELHNGQDEAAEEHRVAQVGSPVEQRMAEREGLVGQQVEGVEDHHEQLDATRHHVRHDAEETVESREQLHEEPLREEPLHDDAQYVHHDHVEEAVGQPDEQLHEGQHYVGHDQAEESGEPAEQMREDAYETADQSQHEQQQVYHPRQEPAEAYRHHGEESEEDEEDYVDVVHEKTREASESGQHHVQEHVAGPEDREPVPEAEDAAQDYDGHGASALDPHADALPPRYTPEVTPSRSTPAPPPPPKSGVRGWIRNRFSRRKSVSDHQQRERRRSFFGGAKAQKMNQSDTSLGHQGLTENSEPAHFEDGAEESGVAAHLGHTAADETGHGGSEAVDETTARDPAAAETTHGHGDELEAHDGHQGQAVSNTAESIASTAAEVRDSDSTFVTPTSRLGSGNLRDSRFREMMDM</sequence>
<feature type="compositionally biased region" description="Basic and acidic residues" evidence="1">
    <location>
        <begin position="555"/>
        <end position="592"/>
    </location>
</feature>
<organism evidence="2 3">
    <name type="scientific">Ophiocordyceps unilateralis</name>
    <name type="common">Zombie-ant fungus</name>
    <name type="synonym">Torrubia unilateralis</name>
    <dbReference type="NCBI Taxonomy" id="268505"/>
    <lineage>
        <taxon>Eukaryota</taxon>
        <taxon>Fungi</taxon>
        <taxon>Dikarya</taxon>
        <taxon>Ascomycota</taxon>
        <taxon>Pezizomycotina</taxon>
        <taxon>Sordariomycetes</taxon>
        <taxon>Hypocreomycetidae</taxon>
        <taxon>Hypocreales</taxon>
        <taxon>Ophiocordycipitaceae</taxon>
        <taxon>Ophiocordyceps</taxon>
    </lineage>
</organism>
<feature type="compositionally biased region" description="Basic residues" evidence="1">
    <location>
        <begin position="312"/>
        <end position="328"/>
    </location>
</feature>
<name>A0A2A9PL49_OPHUN</name>
<feature type="region of interest" description="Disordered" evidence="1">
    <location>
        <begin position="309"/>
        <end position="348"/>
    </location>
</feature>
<feature type="compositionally biased region" description="Low complexity" evidence="1">
    <location>
        <begin position="64"/>
        <end position="73"/>
    </location>
</feature>
<gene>
    <name evidence="2" type="ORF">XA68_15706</name>
</gene>
<feature type="compositionally biased region" description="Basic and acidic residues" evidence="1">
    <location>
        <begin position="659"/>
        <end position="672"/>
    </location>
</feature>
<feature type="region of interest" description="Disordered" evidence="1">
    <location>
        <begin position="132"/>
        <end position="156"/>
    </location>
</feature>
<feature type="compositionally biased region" description="Acidic residues" evidence="1">
    <location>
        <begin position="673"/>
        <end position="682"/>
    </location>
</feature>
<keyword evidence="3" id="KW-1185">Reference proteome</keyword>
<dbReference type="OrthoDB" id="4926643at2759"/>
<feature type="compositionally biased region" description="Basic and acidic residues" evidence="1">
    <location>
        <begin position="914"/>
        <end position="924"/>
    </location>
</feature>
<feature type="compositionally biased region" description="Polar residues" evidence="1">
    <location>
        <begin position="646"/>
        <end position="656"/>
    </location>
</feature>
<dbReference type="Proteomes" id="UP000037136">
    <property type="component" value="Unassembled WGS sequence"/>
</dbReference>
<feature type="compositionally biased region" description="Basic and acidic residues" evidence="1">
    <location>
        <begin position="862"/>
        <end position="875"/>
    </location>
</feature>
<feature type="region of interest" description="Disordered" evidence="1">
    <location>
        <begin position="437"/>
        <end position="592"/>
    </location>
</feature>
<dbReference type="EMBL" id="LAZP02000048">
    <property type="protein sequence ID" value="PFH61944.1"/>
    <property type="molecule type" value="Genomic_DNA"/>
</dbReference>
<feature type="compositionally biased region" description="Basic and acidic residues" evidence="1">
    <location>
        <begin position="54"/>
        <end position="63"/>
    </location>
</feature>
<dbReference type="GO" id="GO:0070941">
    <property type="term" value="P:eisosome assembly"/>
    <property type="evidence" value="ECO:0007669"/>
    <property type="project" value="TreeGrafter"/>
</dbReference>
<proteinExistence type="predicted"/>
<comment type="caution">
    <text evidence="2">The sequence shown here is derived from an EMBL/GenBank/DDBJ whole genome shotgun (WGS) entry which is preliminary data.</text>
</comment>
<feature type="compositionally biased region" description="Basic and acidic residues" evidence="1">
    <location>
        <begin position="683"/>
        <end position="713"/>
    </location>
</feature>
<dbReference type="InterPro" id="IPR024527">
    <property type="entry name" value="Eisosome1"/>
</dbReference>
<dbReference type="Pfam" id="PF12757">
    <property type="entry name" value="Eisosome1"/>
    <property type="match status" value="1"/>
</dbReference>
<dbReference type="AlphaFoldDB" id="A0A2A9PL49"/>
<dbReference type="PANTHER" id="PTHR28298:SF1">
    <property type="entry name" value="EISOSOME PROTEIN 1"/>
    <property type="match status" value="1"/>
</dbReference>
<feature type="compositionally biased region" description="Basic and acidic residues" evidence="1">
    <location>
        <begin position="614"/>
        <end position="628"/>
    </location>
</feature>
<feature type="region of interest" description="Disordered" evidence="1">
    <location>
        <begin position="611"/>
        <end position="924"/>
    </location>
</feature>
<evidence type="ECO:0000313" key="3">
    <source>
        <dbReference type="Proteomes" id="UP000037136"/>
    </source>
</evidence>
<feature type="compositionally biased region" description="Polar residues" evidence="1">
    <location>
        <begin position="899"/>
        <end position="909"/>
    </location>
</feature>
<feature type="compositionally biased region" description="Acidic residues" evidence="1">
    <location>
        <begin position="498"/>
        <end position="514"/>
    </location>
</feature>
<accession>A0A2A9PL49</accession>
<dbReference type="PANTHER" id="PTHR28298">
    <property type="entry name" value="EISOSOME PROTEIN 1"/>
    <property type="match status" value="1"/>
</dbReference>
<feature type="compositionally biased region" description="Basic and acidic residues" evidence="1">
    <location>
        <begin position="452"/>
        <end position="468"/>
    </location>
</feature>
<evidence type="ECO:0008006" key="4">
    <source>
        <dbReference type="Google" id="ProtNLM"/>
    </source>
</evidence>
<reference evidence="2 3" key="1">
    <citation type="journal article" date="2015" name="BMC Genomics">
        <title>Gene expression during zombie ant biting behavior reflects the complexity underlying fungal parasitic behavioral manipulation.</title>
        <authorList>
            <person name="de Bekker C."/>
            <person name="Ohm R.A."/>
            <person name="Loreto R.G."/>
            <person name="Sebastian A."/>
            <person name="Albert I."/>
            <person name="Merrow M."/>
            <person name="Brachmann A."/>
            <person name="Hughes D.P."/>
        </authorList>
    </citation>
    <scope>NUCLEOTIDE SEQUENCE [LARGE SCALE GENOMIC DNA]</scope>
    <source>
        <strain evidence="2 3">SC16a</strain>
    </source>
</reference>
<protein>
    <recommendedName>
        <fullName evidence="4">Eisosome protein 1</fullName>
    </recommendedName>
</protein>
<feature type="compositionally biased region" description="Polar residues" evidence="1">
    <location>
        <begin position="797"/>
        <end position="814"/>
    </location>
</feature>
<evidence type="ECO:0000313" key="2">
    <source>
        <dbReference type="EMBL" id="PFH61944.1"/>
    </source>
</evidence>